<dbReference type="GO" id="GO:0005886">
    <property type="term" value="C:plasma membrane"/>
    <property type="evidence" value="ECO:0007669"/>
    <property type="project" value="TreeGrafter"/>
</dbReference>
<accession>A0A3P7H7J0</accession>
<sequence length="196" mass="23151">MVYEQLHRNVIVFGVRMVEQCWSMDEVDLLLSRMDGASLSDCHIRYISEMASYILFLAILITLRLSGRAGERSTERSINDYPSEYLLEGYVYLHAFGIALRHYITLCNRGMSAFYDVWWTWFDLLLLWLISGTWFCWVMTSAIVSQDGLSKLHRRHWVSYDFSIIYDIYFGGACIMGFWKIFYYVQLRRYLGSTVV</sequence>
<keyword evidence="1" id="KW-0813">Transport</keyword>
<feature type="transmembrane region" description="Helical" evidence="4">
    <location>
        <begin position="164"/>
        <end position="185"/>
    </location>
</feature>
<dbReference type="GO" id="GO:0034703">
    <property type="term" value="C:cation channel complex"/>
    <property type="evidence" value="ECO:0007669"/>
    <property type="project" value="TreeGrafter"/>
</dbReference>
<dbReference type="EMBL" id="UYWY01025867">
    <property type="protein sequence ID" value="VDM50034.1"/>
    <property type="molecule type" value="Genomic_DNA"/>
</dbReference>
<keyword evidence="4" id="KW-1133">Transmembrane helix</keyword>
<reference evidence="5" key="1">
    <citation type="submission" date="2018-11" db="EMBL/GenBank/DDBJ databases">
        <authorList>
            <consortium name="Pathogen Informatics"/>
        </authorList>
    </citation>
    <scope>NUCLEOTIDE SEQUENCE [LARGE SCALE GENOMIC DNA]</scope>
</reference>
<gene>
    <name evidence="5" type="ORF">TCNE_LOCUS18713</name>
</gene>
<feature type="transmembrane region" description="Helical" evidence="4">
    <location>
        <begin position="44"/>
        <end position="65"/>
    </location>
</feature>
<keyword evidence="4" id="KW-0472">Membrane</keyword>
<evidence type="ECO:0000256" key="2">
    <source>
        <dbReference type="ARBA" id="ARBA00023065"/>
    </source>
</evidence>
<proteinExistence type="predicted"/>
<evidence type="ECO:0000256" key="3">
    <source>
        <dbReference type="ARBA" id="ARBA00023303"/>
    </source>
</evidence>
<keyword evidence="2" id="KW-0406">Ion transport</keyword>
<dbReference type="AlphaFoldDB" id="A0A3P7H7J0"/>
<dbReference type="InterPro" id="IPR002153">
    <property type="entry name" value="TRPC_channel"/>
</dbReference>
<dbReference type="GO" id="GO:0007338">
    <property type="term" value="P:single fertilization"/>
    <property type="evidence" value="ECO:0007669"/>
    <property type="project" value="TreeGrafter"/>
</dbReference>
<name>A0A3P7H7J0_TOXCA</name>
<keyword evidence="4" id="KW-0812">Transmembrane</keyword>
<evidence type="ECO:0000313" key="5">
    <source>
        <dbReference type="EMBL" id="VDM50034.1"/>
    </source>
</evidence>
<feature type="transmembrane region" description="Helical" evidence="4">
    <location>
        <begin position="85"/>
        <end position="104"/>
    </location>
</feature>
<dbReference type="GO" id="GO:0051480">
    <property type="term" value="P:regulation of cytosolic calcium ion concentration"/>
    <property type="evidence" value="ECO:0007669"/>
    <property type="project" value="TreeGrafter"/>
</dbReference>
<dbReference type="PANTHER" id="PTHR10117:SF50">
    <property type="entry name" value="ANK_REP_REGION DOMAIN-CONTAINING PROTEIN"/>
    <property type="match status" value="1"/>
</dbReference>
<keyword evidence="3" id="KW-0407">Ion channel</keyword>
<feature type="transmembrane region" description="Helical" evidence="4">
    <location>
        <begin position="124"/>
        <end position="144"/>
    </location>
</feature>
<dbReference type="GO" id="GO:0015279">
    <property type="term" value="F:store-operated calcium channel activity"/>
    <property type="evidence" value="ECO:0007669"/>
    <property type="project" value="TreeGrafter"/>
</dbReference>
<evidence type="ECO:0000256" key="1">
    <source>
        <dbReference type="ARBA" id="ARBA00022448"/>
    </source>
</evidence>
<protein>
    <submittedName>
        <fullName evidence="5">Uncharacterized protein</fullName>
    </submittedName>
</protein>
<dbReference type="PANTHER" id="PTHR10117">
    <property type="entry name" value="TRANSIENT RECEPTOR POTENTIAL CHANNEL"/>
    <property type="match status" value="1"/>
</dbReference>
<dbReference type="GO" id="GO:0070679">
    <property type="term" value="F:inositol 1,4,5 trisphosphate binding"/>
    <property type="evidence" value="ECO:0007669"/>
    <property type="project" value="TreeGrafter"/>
</dbReference>
<organism evidence="5">
    <name type="scientific">Toxocara canis</name>
    <name type="common">Canine roundworm</name>
    <dbReference type="NCBI Taxonomy" id="6265"/>
    <lineage>
        <taxon>Eukaryota</taxon>
        <taxon>Metazoa</taxon>
        <taxon>Ecdysozoa</taxon>
        <taxon>Nematoda</taxon>
        <taxon>Chromadorea</taxon>
        <taxon>Rhabditida</taxon>
        <taxon>Spirurina</taxon>
        <taxon>Ascaridomorpha</taxon>
        <taxon>Ascaridoidea</taxon>
        <taxon>Toxocaridae</taxon>
        <taxon>Toxocara</taxon>
    </lineage>
</organism>
<evidence type="ECO:0000256" key="4">
    <source>
        <dbReference type="SAM" id="Phobius"/>
    </source>
</evidence>